<dbReference type="Proteomes" id="UP001431217">
    <property type="component" value="Unassembled WGS sequence"/>
</dbReference>
<dbReference type="InterPro" id="IPR036388">
    <property type="entry name" value="WH-like_DNA-bd_sf"/>
</dbReference>
<dbReference type="NCBIfam" id="TIGR02937">
    <property type="entry name" value="sigma70-ECF"/>
    <property type="match status" value="1"/>
</dbReference>
<dbReference type="InterPro" id="IPR053812">
    <property type="entry name" value="HTH_Sigma70_ECF-like"/>
</dbReference>
<dbReference type="EMBL" id="JAMBEP010000001">
    <property type="protein sequence ID" value="MCL1633218.1"/>
    <property type="molecule type" value="Genomic_DNA"/>
</dbReference>
<comment type="caution">
    <text evidence="5">The sequence shown here is derived from an EMBL/GenBank/DDBJ whole genome shotgun (WGS) entry which is preliminary data.</text>
</comment>
<dbReference type="Gene3D" id="1.10.10.10">
    <property type="entry name" value="Winged helix-like DNA-binding domain superfamily/Winged helix DNA-binding domain"/>
    <property type="match status" value="1"/>
</dbReference>
<dbReference type="InterPro" id="IPR014284">
    <property type="entry name" value="RNA_pol_sigma-70_dom"/>
</dbReference>
<protein>
    <submittedName>
        <fullName evidence="5">ECF-type sigma factor</fullName>
    </submittedName>
</protein>
<dbReference type="PANTHER" id="PTHR43133:SF39">
    <property type="entry name" value="SIMILAR TO RNA POLYMERASE SIGMA-E FACTOR"/>
    <property type="match status" value="1"/>
</dbReference>
<keyword evidence="1" id="KW-0805">Transcription regulation</keyword>
<gene>
    <name evidence="5" type="ORF">M2650_00955</name>
</gene>
<keyword evidence="3" id="KW-0804">Transcription</keyword>
<dbReference type="SUPFAM" id="SSF88659">
    <property type="entry name" value="Sigma3 and sigma4 domains of RNA polymerase sigma factors"/>
    <property type="match status" value="1"/>
</dbReference>
<dbReference type="NCBIfam" id="TIGR02999">
    <property type="entry name" value="Sig-70_X6"/>
    <property type="match status" value="1"/>
</dbReference>
<keyword evidence="2" id="KW-0731">Sigma factor</keyword>
<evidence type="ECO:0000259" key="4">
    <source>
        <dbReference type="Pfam" id="PF07638"/>
    </source>
</evidence>
<dbReference type="InterPro" id="IPR013324">
    <property type="entry name" value="RNA_pol_sigma_r3/r4-like"/>
</dbReference>
<sequence>MAGGGADITRLLIEGRAGDLRSRDEAIGLLYENLRQIAQQLLRRERGMLTLSAPELIHEVFLRLFGTQQPDWESRRQLLGYAAHTMRQVLVSMARKRDADKRPQKADRLRITDAQEVAGEALDIEKLDNVLEALETLDQRQAQIVEMKFFAGMTIPEIADNLGVSTATITREWRLAKAWLKRELED</sequence>
<dbReference type="InterPro" id="IPR039425">
    <property type="entry name" value="RNA_pol_sigma-70-like"/>
</dbReference>
<evidence type="ECO:0000256" key="2">
    <source>
        <dbReference type="ARBA" id="ARBA00023082"/>
    </source>
</evidence>
<evidence type="ECO:0000313" key="5">
    <source>
        <dbReference type="EMBL" id="MCL1633218.1"/>
    </source>
</evidence>
<organism evidence="5 6">
    <name type="scientific">Luteimonas galliterrae</name>
    <dbReference type="NCBI Taxonomy" id="2940486"/>
    <lineage>
        <taxon>Bacteria</taxon>
        <taxon>Pseudomonadati</taxon>
        <taxon>Pseudomonadota</taxon>
        <taxon>Gammaproteobacteria</taxon>
        <taxon>Lysobacterales</taxon>
        <taxon>Lysobacteraceae</taxon>
        <taxon>Luteimonas</taxon>
    </lineage>
</organism>
<proteinExistence type="predicted"/>
<name>A0ABT0MEX6_9GAMM</name>
<dbReference type="Pfam" id="PF07638">
    <property type="entry name" value="Sigma70_ECF"/>
    <property type="match status" value="1"/>
</dbReference>
<dbReference type="RefSeq" id="WP_249470058.1">
    <property type="nucleotide sequence ID" value="NZ_JAMBEP010000001.1"/>
</dbReference>
<reference evidence="5 6" key="1">
    <citation type="submission" date="2022-05" db="EMBL/GenBank/DDBJ databases">
        <title>Luteimonas sp. SX5, whole genome shotgun sequencing project.</title>
        <authorList>
            <person name="Zhao G."/>
            <person name="Shen L."/>
        </authorList>
    </citation>
    <scope>NUCLEOTIDE SEQUENCE [LARGE SCALE GENOMIC DNA]</scope>
    <source>
        <strain evidence="5 6">SX5</strain>
    </source>
</reference>
<evidence type="ECO:0000256" key="1">
    <source>
        <dbReference type="ARBA" id="ARBA00023015"/>
    </source>
</evidence>
<accession>A0ABT0MEX6</accession>
<evidence type="ECO:0000313" key="6">
    <source>
        <dbReference type="Proteomes" id="UP001431217"/>
    </source>
</evidence>
<dbReference type="InterPro" id="IPR011517">
    <property type="entry name" value="RNA_pol_sigma70_ECF-like"/>
</dbReference>
<feature type="domain" description="RNA polymerase sigma-70 ECF-like HTH" evidence="4">
    <location>
        <begin position="6"/>
        <end position="185"/>
    </location>
</feature>
<evidence type="ECO:0000256" key="3">
    <source>
        <dbReference type="ARBA" id="ARBA00023163"/>
    </source>
</evidence>
<keyword evidence="6" id="KW-1185">Reference proteome</keyword>
<dbReference type="PANTHER" id="PTHR43133">
    <property type="entry name" value="RNA POLYMERASE ECF-TYPE SIGMA FACTO"/>
    <property type="match status" value="1"/>
</dbReference>